<reference evidence="11" key="1">
    <citation type="journal article" date="2023" name="Insect Mol. Biol.">
        <title>Genome sequencing provides insights into the evolution of gene families encoding plant cell wall-degrading enzymes in longhorned beetles.</title>
        <authorList>
            <person name="Shin N.R."/>
            <person name="Okamura Y."/>
            <person name="Kirsch R."/>
            <person name="Pauchet Y."/>
        </authorList>
    </citation>
    <scope>NUCLEOTIDE SEQUENCE</scope>
    <source>
        <strain evidence="11">RBIC_L_NR</strain>
    </source>
</reference>
<feature type="domain" description="FAM20 C-terminal" evidence="10">
    <location>
        <begin position="214"/>
        <end position="398"/>
    </location>
</feature>
<evidence type="ECO:0000256" key="6">
    <source>
        <dbReference type="PIRSR" id="PIRSR624869-1"/>
    </source>
</evidence>
<keyword evidence="8" id="KW-0479">Metal-binding</keyword>
<keyword evidence="9" id="KW-0812">Transmembrane</keyword>
<dbReference type="PANTHER" id="PTHR12450:SF14">
    <property type="entry name" value="GLYCOSAMINOGLYCAN XYLOSYLKINASE"/>
    <property type="match status" value="1"/>
</dbReference>
<feature type="transmembrane region" description="Helical" evidence="9">
    <location>
        <begin position="7"/>
        <end position="29"/>
    </location>
</feature>
<dbReference type="PANTHER" id="PTHR12450">
    <property type="entry name" value="DENTIN MATRIX PROTEIN 4 PROTEIN FAM20"/>
    <property type="match status" value="1"/>
</dbReference>
<keyword evidence="3" id="KW-0333">Golgi apparatus</keyword>
<sequence length="402" mass="47085">MIRRRNLLLIALLFFTLFILTTNYLLIILPSSENEVRKEITTEEKIYQELEKLPIQYKQRPLIEEKTTDIFLENIRKTDKKLESLNLEQLWREANSWVSKTQLLNLSSPSLGKVFFALKNAKIIKSDVDTRGTQLKLLLTLEGDQQVVFKPKWYEKERIIEGPVYAGKDRYGSEIIGFYLSVILKRPLTPASLQRDYLIPLLKEITELVYMESVIFVKKEDPVCEDQNSFINGAVIFNIKASLSNYRSPWQRTYKKGKKAHWQEFSDAYCKTVKEKLPKKRVYDLIDTSIFDFLIQNGDRHHYETFDDTVIWLDNGKGLGNPNVHHIDILAPLYQCCILRRETWKALLGLTGGELRKKLESMPDINNFITEDHLKAIEARLLIIFATIEYCKHYKEADHYLL</sequence>
<evidence type="ECO:0000256" key="9">
    <source>
        <dbReference type="SAM" id="Phobius"/>
    </source>
</evidence>
<evidence type="ECO:0000256" key="2">
    <source>
        <dbReference type="ARBA" id="ARBA00006557"/>
    </source>
</evidence>
<evidence type="ECO:0000313" key="11">
    <source>
        <dbReference type="EMBL" id="KAJ8935401.1"/>
    </source>
</evidence>
<evidence type="ECO:0000256" key="5">
    <source>
        <dbReference type="ARBA" id="ARBA00023180"/>
    </source>
</evidence>
<proteinExistence type="inferred from homology"/>
<evidence type="ECO:0000256" key="1">
    <source>
        <dbReference type="ARBA" id="ARBA00004555"/>
    </source>
</evidence>
<dbReference type="GO" id="GO:0046872">
    <property type="term" value="F:metal ion binding"/>
    <property type="evidence" value="ECO:0007669"/>
    <property type="project" value="UniProtKB-KW"/>
</dbReference>
<evidence type="ECO:0000256" key="3">
    <source>
        <dbReference type="ARBA" id="ARBA00023034"/>
    </source>
</evidence>
<keyword evidence="4" id="KW-1015">Disulfide bond</keyword>
<comment type="subcellular location">
    <subcellularLocation>
        <location evidence="1">Golgi apparatus</location>
    </subcellularLocation>
</comment>
<dbReference type="EMBL" id="JANEYF010003577">
    <property type="protein sequence ID" value="KAJ8935401.1"/>
    <property type="molecule type" value="Genomic_DNA"/>
</dbReference>
<dbReference type="GO" id="GO:0016773">
    <property type="term" value="F:phosphotransferase activity, alcohol group as acceptor"/>
    <property type="evidence" value="ECO:0007669"/>
    <property type="project" value="TreeGrafter"/>
</dbReference>
<feature type="binding site" evidence="7">
    <location>
        <position position="314"/>
    </location>
    <ligand>
        <name>ATP</name>
        <dbReference type="ChEBI" id="CHEBI:30616"/>
    </ligand>
</feature>
<dbReference type="Proteomes" id="UP001162156">
    <property type="component" value="Unassembled WGS sequence"/>
</dbReference>
<keyword evidence="9" id="KW-1133">Transmembrane helix</keyword>
<keyword evidence="9" id="KW-0472">Membrane</keyword>
<comment type="similarity">
    <text evidence="2">Belongs to the FAM20 family.</text>
</comment>
<feature type="binding site" evidence="8">
    <location>
        <position position="169"/>
    </location>
    <ligand>
        <name>Mn(2+)</name>
        <dbReference type="ChEBI" id="CHEBI:29035"/>
    </ligand>
</feature>
<comment type="caution">
    <text evidence="11">The sequence shown here is derived from an EMBL/GenBank/DDBJ whole genome shotgun (WGS) entry which is preliminary data.</text>
</comment>
<evidence type="ECO:0000256" key="8">
    <source>
        <dbReference type="PIRSR" id="PIRSR624869-3"/>
    </source>
</evidence>
<organism evidence="11 12">
    <name type="scientific">Rhamnusium bicolor</name>
    <dbReference type="NCBI Taxonomy" id="1586634"/>
    <lineage>
        <taxon>Eukaryota</taxon>
        <taxon>Metazoa</taxon>
        <taxon>Ecdysozoa</taxon>
        <taxon>Arthropoda</taxon>
        <taxon>Hexapoda</taxon>
        <taxon>Insecta</taxon>
        <taxon>Pterygota</taxon>
        <taxon>Neoptera</taxon>
        <taxon>Endopterygota</taxon>
        <taxon>Coleoptera</taxon>
        <taxon>Polyphaga</taxon>
        <taxon>Cucujiformia</taxon>
        <taxon>Chrysomeloidea</taxon>
        <taxon>Cerambycidae</taxon>
        <taxon>Lepturinae</taxon>
        <taxon>Rhagiini</taxon>
        <taxon>Rhamnusium</taxon>
    </lineage>
</organism>
<dbReference type="InterPro" id="IPR009581">
    <property type="entry name" value="FAM20_C"/>
</dbReference>
<accession>A0AAV8XA92</accession>
<feature type="binding site" evidence="7">
    <location>
        <position position="304"/>
    </location>
    <ligand>
        <name>ATP</name>
        <dbReference type="ChEBI" id="CHEBI:30616"/>
    </ligand>
</feature>
<keyword evidence="12" id="KW-1185">Reference proteome</keyword>
<comment type="cofactor">
    <cofactor evidence="8">
        <name>Mn(2+)</name>
        <dbReference type="ChEBI" id="CHEBI:29035"/>
    </cofactor>
</comment>
<keyword evidence="8" id="KW-0464">Manganese</keyword>
<dbReference type="GO" id="GO:0005794">
    <property type="term" value="C:Golgi apparatus"/>
    <property type="evidence" value="ECO:0007669"/>
    <property type="project" value="UniProtKB-SubCell"/>
</dbReference>
<gene>
    <name evidence="11" type="ORF">NQ314_012820</name>
</gene>
<dbReference type="InterPro" id="IPR024869">
    <property type="entry name" value="FAM20"/>
</dbReference>
<feature type="binding site" evidence="7">
    <location>
        <position position="150"/>
    </location>
    <ligand>
        <name>ATP</name>
        <dbReference type="ChEBI" id="CHEBI:30616"/>
    </ligand>
</feature>
<feature type="binding site" evidence="7">
    <location>
        <position position="134"/>
    </location>
    <ligand>
        <name>ATP</name>
        <dbReference type="ChEBI" id="CHEBI:30616"/>
    </ligand>
</feature>
<keyword evidence="7" id="KW-0547">Nucleotide-binding</keyword>
<dbReference type="AlphaFoldDB" id="A0AAV8XA92"/>
<dbReference type="GO" id="GO:0005524">
    <property type="term" value="F:ATP binding"/>
    <property type="evidence" value="ECO:0007669"/>
    <property type="project" value="UniProtKB-KW"/>
</dbReference>
<feature type="binding site" evidence="8">
    <location>
        <position position="314"/>
    </location>
    <ligand>
        <name>Mn(2+)</name>
        <dbReference type="ChEBI" id="CHEBI:29035"/>
    </ligand>
</feature>
<dbReference type="Pfam" id="PF06702">
    <property type="entry name" value="Fam20C"/>
    <property type="match status" value="1"/>
</dbReference>
<evidence type="ECO:0000259" key="10">
    <source>
        <dbReference type="Pfam" id="PF06702"/>
    </source>
</evidence>
<keyword evidence="7" id="KW-0067">ATP-binding</keyword>
<evidence type="ECO:0000256" key="4">
    <source>
        <dbReference type="ARBA" id="ARBA00023157"/>
    </source>
</evidence>
<name>A0AAV8XA92_9CUCU</name>
<keyword evidence="5" id="KW-0325">Glycoprotein</keyword>
<evidence type="ECO:0000313" key="12">
    <source>
        <dbReference type="Proteomes" id="UP001162156"/>
    </source>
</evidence>
<feature type="active site" evidence="6">
    <location>
        <position position="299"/>
    </location>
</feature>
<evidence type="ECO:0000256" key="7">
    <source>
        <dbReference type="PIRSR" id="PIRSR624869-2"/>
    </source>
</evidence>
<protein>
    <recommendedName>
        <fullName evidence="10">FAM20 C-terminal domain-containing protein</fullName>
    </recommendedName>
</protein>